<keyword evidence="6" id="KW-0378">Hydrolase</keyword>
<evidence type="ECO:0000256" key="2">
    <source>
        <dbReference type="ARBA" id="ARBA00022989"/>
    </source>
</evidence>
<keyword evidence="8" id="KW-1185">Reference proteome</keyword>
<dbReference type="InterPro" id="IPR030184">
    <property type="entry name" value="WAT1-related"/>
</dbReference>
<accession>A0A0C3Y3M0</accession>
<evidence type="ECO:0000256" key="1">
    <source>
        <dbReference type="ARBA" id="ARBA00022692"/>
    </source>
</evidence>
<feature type="transmembrane region" description="Helical" evidence="4">
    <location>
        <begin position="175"/>
        <end position="194"/>
    </location>
</feature>
<dbReference type="HOGENOM" id="CLU_1020722_0_0_1"/>
<keyword evidence="3 4" id="KW-0472">Membrane</keyword>
<dbReference type="GO" id="GO:0005886">
    <property type="term" value="C:plasma membrane"/>
    <property type="evidence" value="ECO:0000318"/>
    <property type="project" value="GO_Central"/>
</dbReference>
<dbReference type="PANTHER" id="PTHR31218">
    <property type="entry name" value="WAT1-RELATED PROTEIN"/>
    <property type="match status" value="1"/>
</dbReference>
<evidence type="ECO:0000313" key="6">
    <source>
        <dbReference type="EMBL" id="AET03863.2"/>
    </source>
</evidence>
<keyword evidence="1 4" id="KW-0812">Transmembrane</keyword>
<accession>G7LD32</accession>
<keyword evidence="2 4" id="KW-1133">Transmembrane helix</keyword>
<sequence>MEFIIGDAKFQMQKFIEKIVDMMKAERLFESQGGPIIMSQIENECGPTEYEIGVSRYGYRTRYRSSVDHVLIPAMASIVIISIQIRITNQRCGQKLGLAGLRSLEVQFLTDLLKTWHFQLQDLYRKEVFLQSNLNVPENTTGSGEKDWVKGSIFLIIATFARASSSSFRFTLRKYSAQLSLTAIVCSLGTLQSIDVTFVMEHNPNAWCIGWDMNLLAAAYVGIISSGLTYYVQGIVMQKKGPVFVRMTTIFSNYYQCLCFIVNVMFDVRVGAS</sequence>
<feature type="transmembrane region" description="Helical" evidence="4">
    <location>
        <begin position="244"/>
        <end position="266"/>
    </location>
</feature>
<dbReference type="ExpressionAtlas" id="G7LD32">
    <property type="expression patterns" value="differential"/>
</dbReference>
<dbReference type="eggNOG" id="KOG1187">
    <property type="taxonomic scope" value="Eukaryota"/>
</dbReference>
<reference evidence="6 8" key="1">
    <citation type="journal article" date="2011" name="Nature">
        <title>The Medicago genome provides insight into the evolution of rhizobial symbioses.</title>
        <authorList>
            <person name="Young N.D."/>
            <person name="Debelle F."/>
            <person name="Oldroyd G.E."/>
            <person name="Geurts R."/>
            <person name="Cannon S.B."/>
            <person name="Udvardi M.K."/>
            <person name="Benedito V.A."/>
            <person name="Mayer K.F."/>
            <person name="Gouzy J."/>
            <person name="Schoof H."/>
            <person name="Van de Peer Y."/>
            <person name="Proost S."/>
            <person name="Cook D.R."/>
            <person name="Meyers B.C."/>
            <person name="Spannagl M."/>
            <person name="Cheung F."/>
            <person name="De Mita S."/>
            <person name="Krishnakumar V."/>
            <person name="Gundlach H."/>
            <person name="Zhou S."/>
            <person name="Mudge J."/>
            <person name="Bharti A.K."/>
            <person name="Murray J.D."/>
            <person name="Naoumkina M.A."/>
            <person name="Rosen B."/>
            <person name="Silverstein K.A."/>
            <person name="Tang H."/>
            <person name="Rombauts S."/>
            <person name="Zhao P.X."/>
            <person name="Zhou P."/>
            <person name="Barbe V."/>
            <person name="Bardou P."/>
            <person name="Bechner M."/>
            <person name="Bellec A."/>
            <person name="Berger A."/>
            <person name="Berges H."/>
            <person name="Bidwell S."/>
            <person name="Bisseling T."/>
            <person name="Choisne N."/>
            <person name="Couloux A."/>
            <person name="Denny R."/>
            <person name="Deshpande S."/>
            <person name="Dai X."/>
            <person name="Doyle J.J."/>
            <person name="Dudez A.M."/>
            <person name="Farmer A.D."/>
            <person name="Fouteau S."/>
            <person name="Franken C."/>
            <person name="Gibelin C."/>
            <person name="Gish J."/>
            <person name="Goldstein S."/>
            <person name="Gonzalez A.J."/>
            <person name="Green P.J."/>
            <person name="Hallab A."/>
            <person name="Hartog M."/>
            <person name="Hua A."/>
            <person name="Humphray S.J."/>
            <person name="Jeong D.H."/>
            <person name="Jing Y."/>
            <person name="Jocker A."/>
            <person name="Kenton S.M."/>
            <person name="Kim D.J."/>
            <person name="Klee K."/>
            <person name="Lai H."/>
            <person name="Lang C."/>
            <person name="Lin S."/>
            <person name="Macmil S.L."/>
            <person name="Magdelenat G."/>
            <person name="Matthews L."/>
            <person name="McCorrison J."/>
            <person name="Monaghan E.L."/>
            <person name="Mun J.H."/>
            <person name="Najar F.Z."/>
            <person name="Nicholson C."/>
            <person name="Noirot C."/>
            <person name="O'Bleness M."/>
            <person name="Paule C.R."/>
            <person name="Poulain J."/>
            <person name="Prion F."/>
            <person name="Qin B."/>
            <person name="Qu C."/>
            <person name="Retzel E.F."/>
            <person name="Riddle C."/>
            <person name="Sallet E."/>
            <person name="Samain S."/>
            <person name="Samson N."/>
            <person name="Sanders I."/>
            <person name="Saurat O."/>
            <person name="Scarpelli C."/>
            <person name="Schiex T."/>
            <person name="Segurens B."/>
            <person name="Severin A.J."/>
            <person name="Sherrier D.J."/>
            <person name="Shi R."/>
            <person name="Sims S."/>
            <person name="Singer S.R."/>
            <person name="Sinharoy S."/>
            <person name="Sterck L."/>
            <person name="Viollet A."/>
            <person name="Wang B.B."/>
            <person name="Wang K."/>
            <person name="Wang M."/>
            <person name="Wang X."/>
            <person name="Warfsmann J."/>
            <person name="Weissenbach J."/>
            <person name="White D.D."/>
            <person name="White J.D."/>
            <person name="Wiley G.B."/>
            <person name="Wincker P."/>
            <person name="Xing Y."/>
            <person name="Yang L."/>
            <person name="Yao Z."/>
            <person name="Ying F."/>
            <person name="Zhai J."/>
            <person name="Zhou L."/>
            <person name="Zuber A."/>
            <person name="Denarie J."/>
            <person name="Dixon R.A."/>
            <person name="May G.D."/>
            <person name="Schwartz D.C."/>
            <person name="Rogers J."/>
            <person name="Quetier F."/>
            <person name="Town C.D."/>
            <person name="Roe B.A."/>
        </authorList>
    </citation>
    <scope>NUCLEOTIDE SEQUENCE [LARGE SCALE GENOMIC DNA]</scope>
    <source>
        <strain evidence="6">A17</strain>
        <strain evidence="7 8">cv. Jemalong A17</strain>
    </source>
</reference>
<proteinExistence type="predicted"/>
<protein>
    <submittedName>
        <fullName evidence="6">Glycoside hydrolase family 35 protein</fullName>
    </submittedName>
</protein>
<dbReference type="Proteomes" id="UP000002051">
    <property type="component" value="Chromosome 8"/>
</dbReference>
<feature type="domain" description="Glycoside hydrolase 35 catalytic" evidence="5">
    <location>
        <begin position="11"/>
        <end position="60"/>
    </location>
</feature>
<feature type="transmembrane region" description="Helical" evidence="4">
    <location>
        <begin position="214"/>
        <end position="232"/>
    </location>
</feature>
<evidence type="ECO:0000313" key="8">
    <source>
        <dbReference type="Proteomes" id="UP000002051"/>
    </source>
</evidence>
<gene>
    <name evidence="6" type="ordered locus">MTR_8g076800</name>
</gene>
<dbReference type="GO" id="GO:0016787">
    <property type="term" value="F:hydrolase activity"/>
    <property type="evidence" value="ECO:0007669"/>
    <property type="project" value="UniProtKB-KW"/>
</dbReference>
<reference evidence="7" key="3">
    <citation type="submission" date="2015-04" db="UniProtKB">
        <authorList>
            <consortium name="EnsemblPlants"/>
        </authorList>
    </citation>
    <scope>IDENTIFICATION</scope>
    <source>
        <strain evidence="7">cv. Jemalong A17</strain>
    </source>
</reference>
<reference evidence="6 8" key="2">
    <citation type="journal article" date="2014" name="BMC Genomics">
        <title>An improved genome release (version Mt4.0) for the model legume Medicago truncatula.</title>
        <authorList>
            <person name="Tang H."/>
            <person name="Krishnakumar V."/>
            <person name="Bidwell S."/>
            <person name="Rosen B."/>
            <person name="Chan A."/>
            <person name="Zhou S."/>
            <person name="Gentzbittel L."/>
            <person name="Childs K.L."/>
            <person name="Yandell M."/>
            <person name="Gundlach H."/>
            <person name="Mayer K.F."/>
            <person name="Schwartz D.C."/>
            <person name="Town C.D."/>
        </authorList>
    </citation>
    <scope>GENOME REANNOTATION</scope>
    <source>
        <strain evidence="7 8">cv. Jemalong A17</strain>
    </source>
</reference>
<dbReference type="EMBL" id="CM001224">
    <property type="protein sequence ID" value="AET03863.2"/>
    <property type="molecule type" value="Genomic_DNA"/>
</dbReference>
<dbReference type="InterPro" id="IPR031330">
    <property type="entry name" value="Gly_Hdrlase_35_cat"/>
</dbReference>
<evidence type="ECO:0000313" key="7">
    <source>
        <dbReference type="EnsemblPlants" id="AET03863"/>
    </source>
</evidence>
<dbReference type="eggNOG" id="KOG0496">
    <property type="taxonomic scope" value="Eukaryota"/>
</dbReference>
<dbReference type="Pfam" id="PF01301">
    <property type="entry name" value="Glyco_hydro_35"/>
    <property type="match status" value="1"/>
</dbReference>
<dbReference type="GO" id="GO:0022857">
    <property type="term" value="F:transmembrane transporter activity"/>
    <property type="evidence" value="ECO:0007669"/>
    <property type="project" value="InterPro"/>
</dbReference>
<organism evidence="6 8">
    <name type="scientific">Medicago truncatula</name>
    <name type="common">Barrel medic</name>
    <name type="synonym">Medicago tribuloides</name>
    <dbReference type="NCBI Taxonomy" id="3880"/>
    <lineage>
        <taxon>Eukaryota</taxon>
        <taxon>Viridiplantae</taxon>
        <taxon>Streptophyta</taxon>
        <taxon>Embryophyta</taxon>
        <taxon>Tracheophyta</taxon>
        <taxon>Spermatophyta</taxon>
        <taxon>Magnoliopsida</taxon>
        <taxon>eudicotyledons</taxon>
        <taxon>Gunneridae</taxon>
        <taxon>Pentapetalae</taxon>
        <taxon>rosids</taxon>
        <taxon>fabids</taxon>
        <taxon>Fabales</taxon>
        <taxon>Fabaceae</taxon>
        <taxon>Papilionoideae</taxon>
        <taxon>50 kb inversion clade</taxon>
        <taxon>NPAAA clade</taxon>
        <taxon>Hologalegina</taxon>
        <taxon>IRL clade</taxon>
        <taxon>Trifolieae</taxon>
        <taxon>Medicago</taxon>
    </lineage>
</organism>
<name>G7LD32_MEDTR</name>
<dbReference type="Gene3D" id="3.20.20.80">
    <property type="entry name" value="Glycosidases"/>
    <property type="match status" value="1"/>
</dbReference>
<evidence type="ECO:0000256" key="4">
    <source>
        <dbReference type="SAM" id="Phobius"/>
    </source>
</evidence>
<evidence type="ECO:0000259" key="5">
    <source>
        <dbReference type="Pfam" id="PF01301"/>
    </source>
</evidence>
<evidence type="ECO:0000256" key="3">
    <source>
        <dbReference type="ARBA" id="ARBA00023136"/>
    </source>
</evidence>
<dbReference type="STRING" id="3880.G7LD32"/>
<dbReference type="AlphaFoldDB" id="G7LD32"/>
<dbReference type="EnsemblPlants" id="AET03863">
    <property type="protein sequence ID" value="AET03863"/>
    <property type="gene ID" value="MTR_8g076800"/>
</dbReference>